<sequence>MDISKKIFIWSIVSLIIIRVVLLVLFINNVPFTNMQPTWRPNFGGSYWPDEEVFFRLAKSIADFKPTESIIYIGYSIFLAPFIYFTGATNPIMIAKPVALVQGILLFSLSLILVALIGLRFFKSRKVALLSASIFLVYPYIVYGLWKLIGHRNAIPTFQYQMWIVILSDYLSAFLVLLTFWLFIKFIESFEKLGLKPFWYVAMGVMASLAGLVRPPNLAIAAFIFLYLFYFKK</sequence>
<feature type="non-terminal residue" evidence="2">
    <location>
        <position position="233"/>
    </location>
</feature>
<feature type="transmembrane region" description="Helical" evidence="1">
    <location>
        <begin position="7"/>
        <end position="27"/>
    </location>
</feature>
<evidence type="ECO:0000256" key="1">
    <source>
        <dbReference type="SAM" id="Phobius"/>
    </source>
</evidence>
<proteinExistence type="predicted"/>
<keyword evidence="1" id="KW-0472">Membrane</keyword>
<feature type="transmembrane region" description="Helical" evidence="1">
    <location>
        <begin position="199"/>
        <end position="230"/>
    </location>
</feature>
<name>A0A2G9Z0N4_9BACT</name>
<dbReference type="EMBL" id="PCRS01000015">
    <property type="protein sequence ID" value="PIP25032.1"/>
    <property type="molecule type" value="Genomic_DNA"/>
</dbReference>
<keyword evidence="1" id="KW-0812">Transmembrane</keyword>
<feature type="transmembrane region" description="Helical" evidence="1">
    <location>
        <begin position="128"/>
        <end position="150"/>
    </location>
</feature>
<protein>
    <recommendedName>
        <fullName evidence="4">Glycosyltransferase RgtA/B/C/D-like domain-containing protein</fullName>
    </recommendedName>
</protein>
<evidence type="ECO:0000313" key="3">
    <source>
        <dbReference type="Proteomes" id="UP000228681"/>
    </source>
</evidence>
<keyword evidence="1" id="KW-1133">Transmembrane helix</keyword>
<comment type="caution">
    <text evidence="2">The sequence shown here is derived from an EMBL/GenBank/DDBJ whole genome shotgun (WGS) entry which is preliminary data.</text>
</comment>
<organism evidence="2 3">
    <name type="scientific">Candidatus Nealsonbacteria bacterium CG23_combo_of_CG06-09_8_20_14_all_36_12</name>
    <dbReference type="NCBI Taxonomy" id="1974718"/>
    <lineage>
        <taxon>Bacteria</taxon>
        <taxon>Candidatus Nealsoniibacteriota</taxon>
    </lineage>
</organism>
<feature type="transmembrane region" description="Helical" evidence="1">
    <location>
        <begin position="69"/>
        <end position="87"/>
    </location>
</feature>
<evidence type="ECO:0000313" key="2">
    <source>
        <dbReference type="EMBL" id="PIP25032.1"/>
    </source>
</evidence>
<dbReference type="AlphaFoldDB" id="A0A2G9Z0N4"/>
<reference evidence="2 3" key="1">
    <citation type="submission" date="2017-09" db="EMBL/GenBank/DDBJ databases">
        <title>Depth-based differentiation of microbial function through sediment-hosted aquifers and enrichment of novel symbionts in the deep terrestrial subsurface.</title>
        <authorList>
            <person name="Probst A.J."/>
            <person name="Ladd B."/>
            <person name="Jarett J.K."/>
            <person name="Geller-Mcgrath D.E."/>
            <person name="Sieber C.M."/>
            <person name="Emerson J.B."/>
            <person name="Anantharaman K."/>
            <person name="Thomas B.C."/>
            <person name="Malmstrom R."/>
            <person name="Stieglmeier M."/>
            <person name="Klingl A."/>
            <person name="Woyke T."/>
            <person name="Ryan C.M."/>
            <person name="Banfield J.F."/>
        </authorList>
    </citation>
    <scope>NUCLEOTIDE SEQUENCE [LARGE SCALE GENOMIC DNA]</scope>
    <source>
        <strain evidence="2">CG23_combo_of_CG06-09_8_20_14_all_36_12</strain>
    </source>
</reference>
<accession>A0A2G9Z0N4</accession>
<feature type="transmembrane region" description="Helical" evidence="1">
    <location>
        <begin position="162"/>
        <end position="187"/>
    </location>
</feature>
<evidence type="ECO:0008006" key="4">
    <source>
        <dbReference type="Google" id="ProtNLM"/>
    </source>
</evidence>
<feature type="transmembrane region" description="Helical" evidence="1">
    <location>
        <begin position="99"/>
        <end position="122"/>
    </location>
</feature>
<dbReference type="Proteomes" id="UP000228681">
    <property type="component" value="Unassembled WGS sequence"/>
</dbReference>
<gene>
    <name evidence="2" type="ORF">COX34_00895</name>
</gene>